<feature type="binding site" evidence="5">
    <location>
        <begin position="591"/>
        <end position="592"/>
    </location>
    <ligand>
        <name>substrate</name>
    </ligand>
</feature>
<dbReference type="GO" id="GO:0005975">
    <property type="term" value="P:carbohydrate metabolic process"/>
    <property type="evidence" value="ECO:0007669"/>
    <property type="project" value="InterPro"/>
</dbReference>
<evidence type="ECO:0000259" key="8">
    <source>
        <dbReference type="Pfam" id="PF03636"/>
    </source>
</evidence>
<feature type="active site" description="Proton donor" evidence="4">
    <location>
        <position position="479"/>
    </location>
</feature>
<feature type="domain" description="Glycoside hydrolase family 65 C-terminal" evidence="7">
    <location>
        <begin position="689"/>
        <end position="723"/>
    </location>
</feature>
<dbReference type="PANTHER" id="PTHR11051:SF8">
    <property type="entry name" value="PROTEIN-GLUCOSYLGALACTOSYLHYDROXYLYSINE GLUCOSIDASE"/>
    <property type="match status" value="1"/>
</dbReference>
<evidence type="ECO:0000256" key="5">
    <source>
        <dbReference type="PIRSR" id="PIRSR036289-51"/>
    </source>
</evidence>
<evidence type="ECO:0000313" key="10">
    <source>
        <dbReference type="Proteomes" id="UP000494363"/>
    </source>
</evidence>
<organism evidence="9 10">
    <name type="scientific">Paraburkholderia humisilvae</name>
    <dbReference type="NCBI Taxonomy" id="627669"/>
    <lineage>
        <taxon>Bacteria</taxon>
        <taxon>Pseudomonadati</taxon>
        <taxon>Pseudomonadota</taxon>
        <taxon>Betaproteobacteria</taxon>
        <taxon>Burkholderiales</taxon>
        <taxon>Burkholderiaceae</taxon>
        <taxon>Paraburkholderia</taxon>
    </lineage>
</organism>
<feature type="domain" description="Glycoside hydrolase family 65 N-terminal" evidence="8">
    <location>
        <begin position="23"/>
        <end position="246"/>
    </location>
</feature>
<dbReference type="InterPro" id="IPR017045">
    <property type="entry name" value="Malt_Pase/Glycosyl_Hdrlase"/>
</dbReference>
<dbReference type="InterPro" id="IPR005194">
    <property type="entry name" value="Glyco_hydro_65_C"/>
</dbReference>
<dbReference type="GO" id="GO:0016757">
    <property type="term" value="F:glycosyltransferase activity"/>
    <property type="evidence" value="ECO:0007669"/>
    <property type="project" value="UniProtKB-KW"/>
</dbReference>
<keyword evidence="3" id="KW-0808">Transferase</keyword>
<feature type="domain" description="Glycoside hydrolase family 65 central catalytic" evidence="6">
    <location>
        <begin position="305"/>
        <end position="678"/>
    </location>
</feature>
<dbReference type="Pfam" id="PF03636">
    <property type="entry name" value="Glyco_hydro_65N"/>
    <property type="match status" value="1"/>
</dbReference>
<evidence type="ECO:0000259" key="7">
    <source>
        <dbReference type="Pfam" id="PF03633"/>
    </source>
</evidence>
<dbReference type="InterPro" id="IPR011013">
    <property type="entry name" value="Gal_mutarotase_sf_dom"/>
</dbReference>
<reference evidence="9 10" key="1">
    <citation type="submission" date="2020-04" db="EMBL/GenBank/DDBJ databases">
        <authorList>
            <person name="De Canck E."/>
        </authorList>
    </citation>
    <scope>NUCLEOTIDE SEQUENCE [LARGE SCALE GENOMIC DNA]</scope>
    <source>
        <strain evidence="9 10">LMG 29542</strain>
    </source>
</reference>
<evidence type="ECO:0000256" key="2">
    <source>
        <dbReference type="ARBA" id="ARBA00022676"/>
    </source>
</evidence>
<evidence type="ECO:0000259" key="6">
    <source>
        <dbReference type="Pfam" id="PF03632"/>
    </source>
</evidence>
<dbReference type="InterPro" id="IPR005196">
    <property type="entry name" value="Glyco_hydro_65_N"/>
</dbReference>
<evidence type="ECO:0000256" key="1">
    <source>
        <dbReference type="ARBA" id="ARBA00006768"/>
    </source>
</evidence>
<dbReference type="SUPFAM" id="SSF48208">
    <property type="entry name" value="Six-hairpin glycosidases"/>
    <property type="match status" value="1"/>
</dbReference>
<dbReference type="Pfam" id="PF03632">
    <property type="entry name" value="Glyco_hydro_65m"/>
    <property type="match status" value="1"/>
</dbReference>
<dbReference type="AlphaFoldDB" id="A0A6J5F3Q1"/>
<dbReference type="SUPFAM" id="SSF74650">
    <property type="entry name" value="Galactose mutarotase-like"/>
    <property type="match status" value="1"/>
</dbReference>
<dbReference type="InterPro" id="IPR012341">
    <property type="entry name" value="6hp_glycosidase-like_sf"/>
</dbReference>
<dbReference type="InterPro" id="IPR037018">
    <property type="entry name" value="GH65_N"/>
</dbReference>
<dbReference type="InterPro" id="IPR008928">
    <property type="entry name" value="6-hairpin_glycosidase_sf"/>
</dbReference>
<keyword evidence="2" id="KW-0328">Glycosyltransferase</keyword>
<dbReference type="PIRSF" id="PIRSF036289">
    <property type="entry name" value="Glycosyl_hydrolase_malt_phosph"/>
    <property type="match status" value="1"/>
</dbReference>
<dbReference type="Gene3D" id="2.70.98.40">
    <property type="entry name" value="Glycoside hydrolase, family 65, N-terminal domain"/>
    <property type="match status" value="1"/>
</dbReference>
<evidence type="ECO:0000313" key="9">
    <source>
        <dbReference type="EMBL" id="CAB3772267.1"/>
    </source>
</evidence>
<evidence type="ECO:0000256" key="3">
    <source>
        <dbReference type="ARBA" id="ARBA00022679"/>
    </source>
</evidence>
<keyword evidence="10" id="KW-1185">Reference proteome</keyword>
<evidence type="ECO:0008006" key="11">
    <source>
        <dbReference type="Google" id="ProtNLM"/>
    </source>
</evidence>
<protein>
    <recommendedName>
        <fullName evidence="11">Kojibiose phosphorylase</fullName>
    </recommendedName>
</protein>
<name>A0A6J5F3Q1_9BURK</name>
<dbReference type="Pfam" id="PF03633">
    <property type="entry name" value="Glyco_hydro_65C"/>
    <property type="match status" value="1"/>
</dbReference>
<dbReference type="InterPro" id="IPR005195">
    <property type="entry name" value="Glyco_hydro_65_M"/>
</dbReference>
<dbReference type="PANTHER" id="PTHR11051">
    <property type="entry name" value="GLYCOSYL HYDROLASE-RELATED"/>
    <property type="match status" value="1"/>
</dbReference>
<evidence type="ECO:0000256" key="4">
    <source>
        <dbReference type="PIRSR" id="PIRSR036289-50"/>
    </source>
</evidence>
<dbReference type="Gene3D" id="1.50.10.10">
    <property type="match status" value="1"/>
</dbReference>
<dbReference type="Gene3D" id="2.60.420.10">
    <property type="entry name" value="Maltose phosphorylase, domain 3"/>
    <property type="match status" value="1"/>
</dbReference>
<dbReference type="RefSeq" id="WP_175232220.1">
    <property type="nucleotide sequence ID" value="NZ_CADIKH010000058.1"/>
</dbReference>
<dbReference type="Proteomes" id="UP000494363">
    <property type="component" value="Unassembled WGS sequence"/>
</dbReference>
<sequence>MTGPQSVDNALTPTNDRDWIIEEGGYDPLREASRGARFAISNGFLGVRGARALHRGGRWVDTSRTLVAGLFDTPDDERAIPGLVATPDWLQVRISLQGEPLVHRPGDGESQRRILDMRRGTLITEDRLSNASDVGVRLRSLHIVSLDQRTIGLQLLQLEIEQEEVEVTLKASLEGLDIGLVSERVEPGLAVWHTISTARRLAIAVGLTLQIDGQDIPATRTGPFHWSWSWKSQRGQVGSLQRLVAITRGDTEDADPGRQALDALCVVRKPGWPGVMAAHERAWIARWDGSDVEVEGDPAAQQALRFALYHLNGAANPADESVSIAARALTGDDYRGHVFWDTEIYLLPFYILTWPEAARALLMYRFRTLDGAREKALGMGWRGALYAWESADTGAETSPSKVIGPDRKVVNVRCGKQEQHISADVAYAVWQYWQGTGDEIFLRDAGAEILLETARFWSSRAQVDTDGHCHIRGVIGPDEYHESINDSAFTNVMARWNILRALDVVGLLRERWPQTWERLSGRLGLDDGELKQWRSVADTIVTGFDPSTGLFEQFAGFFALEYIDLGDYLGRSVPMDVVLGRDRTQKSQVVKQADVVALLALLPDEFPDDSGAKNFDYYAERCGHGSSLSRAIHGIVAGRLGRTELALDYFKGTSAIDLEDSQASIDGGVHIAGLGGIWLMAVFGFAGLSLHSDHLALDPRLPSGWKTLAFSVQWRSRKLKIRLVQAT</sequence>
<gene>
    <name evidence="9" type="ORF">LMG29542_06834</name>
</gene>
<dbReference type="EMBL" id="CADIKH010000058">
    <property type="protein sequence ID" value="CAB3772267.1"/>
    <property type="molecule type" value="Genomic_DNA"/>
</dbReference>
<accession>A0A6J5F3Q1</accession>
<dbReference type="GO" id="GO:0030246">
    <property type="term" value="F:carbohydrate binding"/>
    <property type="evidence" value="ECO:0007669"/>
    <property type="project" value="InterPro"/>
</dbReference>
<comment type="similarity">
    <text evidence="1">Belongs to the glycosyl hydrolase 65 family.</text>
</comment>
<feature type="binding site" evidence="5">
    <location>
        <begin position="340"/>
        <end position="341"/>
    </location>
    <ligand>
        <name>substrate</name>
    </ligand>
</feature>
<proteinExistence type="inferred from homology"/>
<dbReference type="GO" id="GO:0004553">
    <property type="term" value="F:hydrolase activity, hydrolyzing O-glycosyl compounds"/>
    <property type="evidence" value="ECO:0007669"/>
    <property type="project" value="TreeGrafter"/>
</dbReference>